<proteinExistence type="predicted"/>
<feature type="transmembrane region" description="Helical" evidence="2">
    <location>
        <begin position="14"/>
        <end position="37"/>
    </location>
</feature>
<dbReference type="EMBL" id="JBJJXE010000009">
    <property type="protein sequence ID" value="MFL1732664.1"/>
    <property type="molecule type" value="Genomic_DNA"/>
</dbReference>
<dbReference type="RefSeq" id="WP_407069231.1">
    <property type="nucleotide sequence ID" value="NZ_JBJJXE010000009.1"/>
</dbReference>
<evidence type="ECO:0000313" key="3">
    <source>
        <dbReference type="EMBL" id="MFL1732664.1"/>
    </source>
</evidence>
<keyword evidence="4" id="KW-1185">Reference proteome</keyword>
<name>A0ABW8U6A3_9GAMM</name>
<keyword evidence="2" id="KW-1133">Transmembrane helix</keyword>
<accession>A0ABW8U6A3</accession>
<protein>
    <submittedName>
        <fullName evidence="3">Uncharacterized protein</fullName>
    </submittedName>
</protein>
<comment type="caution">
    <text evidence="3">The sequence shown here is derived from an EMBL/GenBank/DDBJ whole genome shotgun (WGS) entry which is preliminary data.</text>
</comment>
<organism evidence="3 4">
    <name type="scientific">Moraxella oculi</name>
    <dbReference type="NCBI Taxonomy" id="2940516"/>
    <lineage>
        <taxon>Bacteria</taxon>
        <taxon>Pseudomonadati</taxon>
        <taxon>Pseudomonadota</taxon>
        <taxon>Gammaproteobacteria</taxon>
        <taxon>Moraxellales</taxon>
        <taxon>Moraxellaceae</taxon>
        <taxon>Moraxella</taxon>
    </lineage>
</organism>
<reference evidence="3 4" key="1">
    <citation type="submission" date="2024-11" db="EMBL/GenBank/DDBJ databases">
        <title>First Report of Moraxella oculi in Brazil in an Infectious Bovine Keratoconjunctivitis Outbreak.</title>
        <authorList>
            <person name="Carvalho C.V."/>
            <person name="Domingues R."/>
            <person name="Coutinho C."/>
            <person name="Honorio N.T.B.S."/>
            <person name="Faza D.R.L.R."/>
            <person name="Carvalho W.A."/>
            <person name="Machado A.B.F."/>
            <person name="Martins M.F."/>
            <person name="Gaspar E.B."/>
        </authorList>
    </citation>
    <scope>NUCLEOTIDE SEQUENCE [LARGE SCALE GENOMIC DNA]</scope>
    <source>
        <strain evidence="3 4">2117LE</strain>
    </source>
</reference>
<evidence type="ECO:0000256" key="1">
    <source>
        <dbReference type="SAM" id="MobiDB-lite"/>
    </source>
</evidence>
<sequence length="134" mass="13772">MAHDASNNNPTKELLASLVGIALLLTMIAGIAISAWLRPAGEHHSSTVALPDTQEAAVASMQVSDAALAEAQEKLDKTPDDTQAPTQATATEDTPAAQNAPADTTNPAPVAETVEEQSQAKAAIETASSTEDKK</sequence>
<feature type="compositionally biased region" description="Basic and acidic residues" evidence="1">
    <location>
        <begin position="71"/>
        <end position="80"/>
    </location>
</feature>
<evidence type="ECO:0000313" key="4">
    <source>
        <dbReference type="Proteomes" id="UP001624684"/>
    </source>
</evidence>
<feature type="region of interest" description="Disordered" evidence="1">
    <location>
        <begin position="42"/>
        <end position="134"/>
    </location>
</feature>
<keyword evidence="2" id="KW-0812">Transmembrane</keyword>
<dbReference type="Proteomes" id="UP001624684">
    <property type="component" value="Unassembled WGS sequence"/>
</dbReference>
<feature type="compositionally biased region" description="Low complexity" evidence="1">
    <location>
        <begin position="81"/>
        <end position="98"/>
    </location>
</feature>
<gene>
    <name evidence="3" type="ORF">ACJHVH_06600</name>
</gene>
<evidence type="ECO:0000256" key="2">
    <source>
        <dbReference type="SAM" id="Phobius"/>
    </source>
</evidence>
<keyword evidence="2" id="KW-0472">Membrane</keyword>